<proteinExistence type="predicted"/>
<sequence length="48" mass="4864">MLTGPTAGCGSKGAGNIMELSGIFGIMTFGADHNPIKSAVIIELKEGK</sequence>
<accession>A0A943ECV6</accession>
<gene>
    <name evidence="1" type="ORF">KHX13_03175</name>
</gene>
<evidence type="ECO:0000313" key="2">
    <source>
        <dbReference type="Proteomes" id="UP000754226"/>
    </source>
</evidence>
<dbReference type="Proteomes" id="UP000754226">
    <property type="component" value="Unassembled WGS sequence"/>
</dbReference>
<name>A0A943ECV6_9FIRM</name>
<reference evidence="1" key="1">
    <citation type="submission" date="2021-02" db="EMBL/GenBank/DDBJ databases">
        <title>Infant gut strain persistence is associated with maternal origin, phylogeny, and functional potential including surface adhesion and iron acquisition.</title>
        <authorList>
            <person name="Lou Y.C."/>
        </authorList>
    </citation>
    <scope>NUCLEOTIDE SEQUENCE</scope>
    <source>
        <strain evidence="1">L3_106_000M1_dasL3_106_000M1_concoct_15</strain>
    </source>
</reference>
<organism evidence="1 2">
    <name type="scientific">Acidaminococcus intestini</name>
    <dbReference type="NCBI Taxonomy" id="187327"/>
    <lineage>
        <taxon>Bacteria</taxon>
        <taxon>Bacillati</taxon>
        <taxon>Bacillota</taxon>
        <taxon>Negativicutes</taxon>
        <taxon>Acidaminococcales</taxon>
        <taxon>Acidaminococcaceae</taxon>
        <taxon>Acidaminococcus</taxon>
    </lineage>
</organism>
<dbReference type="EMBL" id="JAGZCZ010000003">
    <property type="protein sequence ID" value="MBS5519326.1"/>
    <property type="molecule type" value="Genomic_DNA"/>
</dbReference>
<evidence type="ECO:0000313" key="1">
    <source>
        <dbReference type="EMBL" id="MBS5519326.1"/>
    </source>
</evidence>
<dbReference type="AlphaFoldDB" id="A0A943ECV6"/>
<protein>
    <submittedName>
        <fullName evidence="1">Uncharacterized protein</fullName>
    </submittedName>
</protein>
<comment type="caution">
    <text evidence="1">The sequence shown here is derived from an EMBL/GenBank/DDBJ whole genome shotgun (WGS) entry which is preliminary data.</text>
</comment>